<evidence type="ECO:0000256" key="6">
    <source>
        <dbReference type="RuleBase" id="RU361200"/>
    </source>
</evidence>
<evidence type="ECO:0000256" key="2">
    <source>
        <dbReference type="ARBA" id="ARBA00022741"/>
    </source>
</evidence>
<dbReference type="PANTHER" id="PTHR11609">
    <property type="entry name" value="PURINE BIOSYNTHESIS PROTEIN 6/7, PUR6/7"/>
    <property type="match status" value="1"/>
</dbReference>
<comment type="caution">
    <text evidence="8">The sequence shown here is derived from an EMBL/GenBank/DDBJ whole genome shotgun (WGS) entry which is preliminary data.</text>
</comment>
<comment type="similarity">
    <text evidence="5 6">Belongs to the PurK/PurT family.</text>
</comment>
<dbReference type="RefSeq" id="WP_213216407.1">
    <property type="nucleotide sequence ID" value="NZ_QTKU01000002.1"/>
</dbReference>
<feature type="binding site" evidence="5">
    <location>
        <position position="149"/>
    </location>
    <ligand>
        <name>ATP</name>
        <dbReference type="ChEBI" id="CHEBI:30616"/>
    </ligand>
</feature>
<feature type="binding site" evidence="5">
    <location>
        <position position="192"/>
    </location>
    <ligand>
        <name>ATP</name>
        <dbReference type="ChEBI" id="CHEBI:30616"/>
    </ligand>
</feature>
<comment type="function">
    <text evidence="5">Catalyzes the ATP-dependent conversion of 5-aminoimidazole ribonucleotide (AIR) and HCO(3)(-) to N5-carboxyaminoimidazole ribonucleotide (N5-CAIR).</text>
</comment>
<sequence length="364" mass="38930">MSNEIRLKPGDTIGILGGGQLGRMLSLAAASLGLKTHVFCPDPSSPAFDVSFTHTVASYEDISALDTFAASCGVVTYEFENVPGPTAAHLASRVSVRPGVKALEVSQDRLSEKEFLRSAGVAIADFATIDSDDDLEAALNRLGGAGVLKTRRFGYDGKGQVMIRTADDAKGAFDKIGRAPAVLEKLIPFEREVSVIVARDVDGTCQAYDIAENHHENHILKTSTVPAQVSPSTASTARGMAERIASSLDYVGVMGVEMFLSGSGTEETLLVNEIAPRVHNSGHWTEDACLTSQFEQHIRAVAGWQLGSGSRHSDVVMENLIGDECETWPAVLADPSARLHLYGKTEARPGRKMGHVNRIKPKSS</sequence>
<dbReference type="Gene3D" id="3.30.470.20">
    <property type="entry name" value="ATP-grasp fold, B domain"/>
    <property type="match status" value="1"/>
</dbReference>
<keyword evidence="1 5" id="KW-0436">Ligase</keyword>
<keyword evidence="3 5" id="KW-0658">Purine biosynthesis</keyword>
<dbReference type="InterPro" id="IPR013815">
    <property type="entry name" value="ATP_grasp_subdomain_1"/>
</dbReference>
<evidence type="ECO:0000256" key="5">
    <source>
        <dbReference type="HAMAP-Rule" id="MF_01928"/>
    </source>
</evidence>
<dbReference type="SUPFAM" id="SSF56059">
    <property type="entry name" value="Glutathione synthetase ATP-binding domain-like"/>
    <property type="match status" value="1"/>
</dbReference>
<protein>
    <recommendedName>
        <fullName evidence="5 6">N5-carboxyaminoimidazole ribonucleotide synthase</fullName>
        <shortName evidence="5 6">N5-CAIR synthase</shortName>
        <ecNumber evidence="5 6">6.3.4.18</ecNumber>
    </recommendedName>
    <alternativeName>
        <fullName evidence="5 6">5-(carboxyamino)imidazole ribonucleotide synthetase</fullName>
    </alternativeName>
</protein>
<dbReference type="Gene3D" id="3.30.1490.20">
    <property type="entry name" value="ATP-grasp fold, A domain"/>
    <property type="match status" value="1"/>
</dbReference>
<dbReference type="NCBIfam" id="NF004676">
    <property type="entry name" value="PRK06019.1-2"/>
    <property type="match status" value="1"/>
</dbReference>
<comment type="catalytic activity">
    <reaction evidence="5 6">
        <text>5-amino-1-(5-phospho-beta-D-ribosyl)imidazole + hydrogencarbonate + ATP = 5-carboxyamino-1-(5-phospho-D-ribosyl)imidazole + ADP + phosphate + 2 H(+)</text>
        <dbReference type="Rhea" id="RHEA:19317"/>
        <dbReference type="ChEBI" id="CHEBI:15378"/>
        <dbReference type="ChEBI" id="CHEBI:17544"/>
        <dbReference type="ChEBI" id="CHEBI:30616"/>
        <dbReference type="ChEBI" id="CHEBI:43474"/>
        <dbReference type="ChEBI" id="CHEBI:58730"/>
        <dbReference type="ChEBI" id="CHEBI:137981"/>
        <dbReference type="ChEBI" id="CHEBI:456216"/>
        <dbReference type="EC" id="6.3.4.18"/>
    </reaction>
</comment>
<keyword evidence="2 5" id="KW-0547">Nucleotide-binding</keyword>
<dbReference type="GO" id="GO:0005524">
    <property type="term" value="F:ATP binding"/>
    <property type="evidence" value="ECO:0007669"/>
    <property type="project" value="UniProtKB-UniRule"/>
</dbReference>
<dbReference type="NCBIfam" id="NF004675">
    <property type="entry name" value="PRK06019.1-1"/>
    <property type="match status" value="1"/>
</dbReference>
<dbReference type="SUPFAM" id="SSF51246">
    <property type="entry name" value="Rudiment single hybrid motif"/>
    <property type="match status" value="1"/>
</dbReference>
<reference evidence="8" key="1">
    <citation type="submission" date="2018-08" db="EMBL/GenBank/DDBJ databases">
        <authorList>
            <person name="Jin W."/>
            <person name="Wang H."/>
            <person name="Yang Y."/>
            <person name="Li M."/>
            <person name="Liu J."/>
        </authorList>
    </citation>
    <scope>NUCLEOTIDE SEQUENCE</scope>
    <source>
        <strain evidence="8">AESS21</strain>
    </source>
</reference>
<dbReference type="InterPro" id="IPR011054">
    <property type="entry name" value="Rudment_hybrid_motif"/>
</dbReference>
<feature type="binding site" evidence="5">
    <location>
        <begin position="272"/>
        <end position="273"/>
    </location>
    <ligand>
        <name>ATP</name>
        <dbReference type="ChEBI" id="CHEBI:30616"/>
    </ligand>
</feature>
<dbReference type="FunFam" id="3.30.1490.20:FF:000015">
    <property type="entry name" value="N5-carboxyaminoimidazole ribonucleotide synthase"/>
    <property type="match status" value="1"/>
</dbReference>
<organism evidence="8 9">
    <name type="scientific">Roseibium polysiphoniae</name>
    <dbReference type="NCBI Taxonomy" id="2571221"/>
    <lineage>
        <taxon>Bacteria</taxon>
        <taxon>Pseudomonadati</taxon>
        <taxon>Pseudomonadota</taxon>
        <taxon>Alphaproteobacteria</taxon>
        <taxon>Hyphomicrobiales</taxon>
        <taxon>Stappiaceae</taxon>
        <taxon>Roseibium</taxon>
    </lineage>
</organism>
<dbReference type="InterPro" id="IPR040686">
    <property type="entry name" value="PurK_C"/>
</dbReference>
<gene>
    <name evidence="5 6" type="primary">purK</name>
    <name evidence="8" type="ORF">DYI23_12235</name>
</gene>
<dbReference type="NCBIfam" id="TIGR01161">
    <property type="entry name" value="purK"/>
    <property type="match status" value="1"/>
</dbReference>
<name>A0A944GTX0_9HYPH</name>
<dbReference type="FunFam" id="3.40.50.20:FF:000016">
    <property type="entry name" value="N5-carboxyaminoimidazole ribonucleotide synthase"/>
    <property type="match status" value="1"/>
</dbReference>
<dbReference type="GO" id="GO:0034028">
    <property type="term" value="F:5-(carboxyamino)imidazole ribonucleotide synthase activity"/>
    <property type="evidence" value="ECO:0007669"/>
    <property type="project" value="UniProtKB-UniRule"/>
</dbReference>
<comment type="subunit">
    <text evidence="5 6">Homodimer.</text>
</comment>
<dbReference type="GO" id="GO:0006189">
    <property type="term" value="P:'de novo' IMP biosynthetic process"/>
    <property type="evidence" value="ECO:0007669"/>
    <property type="project" value="UniProtKB-UniRule"/>
</dbReference>
<evidence type="ECO:0000313" key="9">
    <source>
        <dbReference type="Proteomes" id="UP000705379"/>
    </source>
</evidence>
<evidence type="ECO:0000256" key="3">
    <source>
        <dbReference type="ARBA" id="ARBA00022755"/>
    </source>
</evidence>
<dbReference type="InterPro" id="IPR011761">
    <property type="entry name" value="ATP-grasp"/>
</dbReference>
<dbReference type="SUPFAM" id="SSF52440">
    <property type="entry name" value="PreATP-grasp domain"/>
    <property type="match status" value="1"/>
</dbReference>
<dbReference type="InterPro" id="IPR016185">
    <property type="entry name" value="PreATP-grasp_dom_sf"/>
</dbReference>
<dbReference type="HAMAP" id="MF_01928">
    <property type="entry name" value="PurK"/>
    <property type="match status" value="1"/>
</dbReference>
<accession>A0A944GTX0</accession>
<reference evidence="8" key="2">
    <citation type="journal article" date="2021" name="Microorganisms">
        <title>Bacterial Dimethylsulfoniopropionate Biosynthesis in the East China Sea.</title>
        <authorList>
            <person name="Liu J."/>
            <person name="Zhang Y."/>
            <person name="Liu J."/>
            <person name="Zhong H."/>
            <person name="Williams B.T."/>
            <person name="Zheng Y."/>
            <person name="Curson A.R.J."/>
            <person name="Sun C."/>
            <person name="Sun H."/>
            <person name="Song D."/>
            <person name="Wagner Mackenzie B."/>
            <person name="Bermejo Martinez A."/>
            <person name="Todd J.D."/>
            <person name="Zhang X.H."/>
        </authorList>
    </citation>
    <scope>NUCLEOTIDE SEQUENCE</scope>
    <source>
        <strain evidence="8">AESS21</strain>
    </source>
</reference>
<dbReference type="AlphaFoldDB" id="A0A944GTX0"/>
<feature type="binding site" evidence="5">
    <location>
        <position position="109"/>
    </location>
    <ligand>
        <name>ATP</name>
        <dbReference type="ChEBI" id="CHEBI:30616"/>
    </ligand>
</feature>
<feature type="binding site" evidence="5">
    <location>
        <begin position="184"/>
        <end position="187"/>
    </location>
    <ligand>
        <name>ATP</name>
        <dbReference type="ChEBI" id="CHEBI:30616"/>
    </ligand>
</feature>
<keyword evidence="4 5" id="KW-0067">ATP-binding</keyword>
<dbReference type="Proteomes" id="UP000705379">
    <property type="component" value="Unassembled WGS sequence"/>
</dbReference>
<proteinExistence type="inferred from homology"/>
<dbReference type="Pfam" id="PF02222">
    <property type="entry name" value="ATP-grasp"/>
    <property type="match status" value="1"/>
</dbReference>
<dbReference type="FunFam" id="3.30.470.20:FF:000029">
    <property type="entry name" value="N5-carboxyaminoimidazole ribonucleotide synthase"/>
    <property type="match status" value="1"/>
</dbReference>
<dbReference type="Gene3D" id="3.40.50.20">
    <property type="match status" value="1"/>
</dbReference>
<dbReference type="PANTHER" id="PTHR11609:SF5">
    <property type="entry name" value="PHOSPHORIBOSYLAMINOIMIDAZOLE CARBOXYLASE"/>
    <property type="match status" value="1"/>
</dbReference>
<dbReference type="EC" id="6.3.4.18" evidence="5 6"/>
<feature type="domain" description="ATP-grasp" evidence="7">
    <location>
        <begin position="113"/>
        <end position="302"/>
    </location>
</feature>
<dbReference type="PROSITE" id="PS50975">
    <property type="entry name" value="ATP_GRASP"/>
    <property type="match status" value="1"/>
</dbReference>
<evidence type="ECO:0000256" key="1">
    <source>
        <dbReference type="ARBA" id="ARBA00022598"/>
    </source>
</evidence>
<dbReference type="GO" id="GO:0004638">
    <property type="term" value="F:phosphoribosylaminoimidazole carboxylase activity"/>
    <property type="evidence" value="ECO:0007669"/>
    <property type="project" value="InterPro"/>
</dbReference>
<dbReference type="InterPro" id="IPR003135">
    <property type="entry name" value="ATP-grasp_carboxylate-amine"/>
</dbReference>
<dbReference type="InterPro" id="IPR054350">
    <property type="entry name" value="PurT/PurK_preATP-grasp"/>
</dbReference>
<comment type="function">
    <text evidence="6">Catalyzes the ATP-dependent conversion of 5-aminoimidazole ribonucleotide (AIR) and HCO(3)- to N5-carboxyaminoimidazole ribonucleotide (N5-CAIR).</text>
</comment>
<dbReference type="GO" id="GO:0005829">
    <property type="term" value="C:cytosol"/>
    <property type="evidence" value="ECO:0007669"/>
    <property type="project" value="TreeGrafter"/>
</dbReference>
<comment type="pathway">
    <text evidence="5 6">Purine metabolism; IMP biosynthesis via de novo pathway; 5-amino-1-(5-phospho-D-ribosyl)imidazole-4-carboxylate from 5-amino-1-(5-phospho-D-ribosyl)imidazole (N5-CAIR route): step 1/2.</text>
</comment>
<dbReference type="GO" id="GO:0046872">
    <property type="term" value="F:metal ion binding"/>
    <property type="evidence" value="ECO:0007669"/>
    <property type="project" value="InterPro"/>
</dbReference>
<dbReference type="NCBIfam" id="NF004679">
    <property type="entry name" value="PRK06019.1-5"/>
    <property type="match status" value="1"/>
</dbReference>
<dbReference type="EMBL" id="QTKU01000002">
    <property type="protein sequence ID" value="MBS8260991.1"/>
    <property type="molecule type" value="Genomic_DNA"/>
</dbReference>
<feature type="binding site" evidence="5">
    <location>
        <begin position="154"/>
        <end position="160"/>
    </location>
    <ligand>
        <name>ATP</name>
        <dbReference type="ChEBI" id="CHEBI:30616"/>
    </ligand>
</feature>
<dbReference type="Pfam" id="PF17769">
    <property type="entry name" value="PurK_C"/>
    <property type="match status" value="1"/>
</dbReference>
<feature type="binding site" evidence="5">
    <location>
        <position position="215"/>
    </location>
    <ligand>
        <name>ATP</name>
        <dbReference type="ChEBI" id="CHEBI:30616"/>
    </ligand>
</feature>
<evidence type="ECO:0000313" key="8">
    <source>
        <dbReference type="EMBL" id="MBS8260991.1"/>
    </source>
</evidence>
<dbReference type="InterPro" id="IPR005875">
    <property type="entry name" value="PurK"/>
</dbReference>
<evidence type="ECO:0000256" key="4">
    <source>
        <dbReference type="ARBA" id="ARBA00022840"/>
    </source>
</evidence>
<evidence type="ECO:0000259" key="7">
    <source>
        <dbReference type="PROSITE" id="PS50975"/>
    </source>
</evidence>
<dbReference type="Pfam" id="PF22660">
    <property type="entry name" value="RS_preATP-grasp-like"/>
    <property type="match status" value="1"/>
</dbReference>